<keyword evidence="6" id="KW-0378">Hydrolase</keyword>
<evidence type="ECO:0000256" key="1">
    <source>
        <dbReference type="ARBA" id="ARBA00006847"/>
    </source>
</evidence>
<organism evidence="12 13">
    <name type="scientific">Desulfofundulus australicus DSM 11792</name>
    <dbReference type="NCBI Taxonomy" id="1121425"/>
    <lineage>
        <taxon>Bacteria</taxon>
        <taxon>Bacillati</taxon>
        <taxon>Bacillota</taxon>
        <taxon>Clostridia</taxon>
        <taxon>Eubacteriales</taxon>
        <taxon>Peptococcaceae</taxon>
        <taxon>Desulfofundulus</taxon>
    </lineage>
</organism>
<evidence type="ECO:0000313" key="13">
    <source>
        <dbReference type="Proteomes" id="UP000184196"/>
    </source>
</evidence>
<name>A0A1M5BDS3_9FIRM</name>
<keyword evidence="13" id="KW-1185">Reference proteome</keyword>
<dbReference type="SMART" id="SM00487">
    <property type="entry name" value="DEXDc"/>
    <property type="match status" value="1"/>
</dbReference>
<keyword evidence="4" id="KW-0479">Metal-binding</keyword>
<dbReference type="AlphaFoldDB" id="A0A1M5BDS3"/>
<dbReference type="InterPro" id="IPR014001">
    <property type="entry name" value="Helicase_ATP-bd"/>
</dbReference>
<dbReference type="InterPro" id="IPR054712">
    <property type="entry name" value="Cas3-like_dom"/>
</dbReference>
<dbReference type="GO" id="GO:0046872">
    <property type="term" value="F:metal ion binding"/>
    <property type="evidence" value="ECO:0007669"/>
    <property type="project" value="UniProtKB-KW"/>
</dbReference>
<gene>
    <name evidence="12" type="ORF">SAMN02745218_02178</name>
</gene>
<dbReference type="EMBL" id="FQUW01000027">
    <property type="protein sequence ID" value="SHF40550.1"/>
    <property type="molecule type" value="Genomic_DNA"/>
</dbReference>
<keyword evidence="8" id="KW-0067">ATP-binding</keyword>
<dbReference type="Gene3D" id="3.40.50.300">
    <property type="entry name" value="P-loop containing nucleotide triphosphate hydrolases"/>
    <property type="match status" value="2"/>
</dbReference>
<evidence type="ECO:0000256" key="5">
    <source>
        <dbReference type="ARBA" id="ARBA00022741"/>
    </source>
</evidence>
<evidence type="ECO:0000259" key="10">
    <source>
        <dbReference type="PROSITE" id="PS51192"/>
    </source>
</evidence>
<keyword evidence="7" id="KW-0347">Helicase</keyword>
<evidence type="ECO:0000256" key="9">
    <source>
        <dbReference type="ARBA" id="ARBA00023118"/>
    </source>
</evidence>
<dbReference type="GO" id="GO:0004518">
    <property type="term" value="F:nuclease activity"/>
    <property type="evidence" value="ECO:0007669"/>
    <property type="project" value="UniProtKB-KW"/>
</dbReference>
<dbReference type="InterPro" id="IPR006474">
    <property type="entry name" value="Helicase_Cas3_CRISPR-ass_core"/>
</dbReference>
<dbReference type="Pfam" id="PF00270">
    <property type="entry name" value="DEAD"/>
    <property type="match status" value="1"/>
</dbReference>
<evidence type="ECO:0000256" key="6">
    <source>
        <dbReference type="ARBA" id="ARBA00022801"/>
    </source>
</evidence>
<accession>A0A1M5BDS3</accession>
<dbReference type="SUPFAM" id="SSF109604">
    <property type="entry name" value="HD-domain/PDEase-like"/>
    <property type="match status" value="1"/>
</dbReference>
<keyword evidence="5" id="KW-0547">Nucleotide-binding</keyword>
<evidence type="ECO:0000256" key="7">
    <source>
        <dbReference type="ARBA" id="ARBA00022806"/>
    </source>
</evidence>
<dbReference type="Pfam" id="PF22590">
    <property type="entry name" value="Cas3-like_C_2"/>
    <property type="match status" value="1"/>
</dbReference>
<comment type="similarity">
    <text evidence="2">In the central section; belongs to the CRISPR-associated helicase Cas3 family.</text>
</comment>
<dbReference type="GO" id="GO:0005524">
    <property type="term" value="F:ATP binding"/>
    <property type="evidence" value="ECO:0007669"/>
    <property type="project" value="UniProtKB-KW"/>
</dbReference>
<dbReference type="InterPro" id="IPR006483">
    <property type="entry name" value="CRISPR-assoc_Cas3_HD"/>
</dbReference>
<reference evidence="13" key="1">
    <citation type="submission" date="2016-11" db="EMBL/GenBank/DDBJ databases">
        <authorList>
            <person name="Varghese N."/>
            <person name="Submissions S."/>
        </authorList>
    </citation>
    <scope>NUCLEOTIDE SEQUENCE [LARGE SCALE GENOMIC DNA]</scope>
    <source>
        <strain evidence="13">DSM 11792</strain>
    </source>
</reference>
<evidence type="ECO:0000313" key="12">
    <source>
        <dbReference type="EMBL" id="SHF40550.1"/>
    </source>
</evidence>
<dbReference type="NCBIfam" id="TIGR01587">
    <property type="entry name" value="cas3_core"/>
    <property type="match status" value="1"/>
</dbReference>
<comment type="similarity">
    <text evidence="1">In the N-terminal section; belongs to the CRISPR-associated nuclease Cas3-HD family.</text>
</comment>
<dbReference type="InterPro" id="IPR027417">
    <property type="entry name" value="P-loop_NTPase"/>
</dbReference>
<dbReference type="GO" id="GO:0016787">
    <property type="term" value="F:hydrolase activity"/>
    <property type="evidence" value="ECO:0007669"/>
    <property type="project" value="UniProtKB-KW"/>
</dbReference>
<dbReference type="NCBIfam" id="TIGR01596">
    <property type="entry name" value="cas3_HD"/>
    <property type="match status" value="1"/>
</dbReference>
<evidence type="ECO:0000256" key="3">
    <source>
        <dbReference type="ARBA" id="ARBA00022722"/>
    </source>
</evidence>
<dbReference type="SUPFAM" id="SSF52540">
    <property type="entry name" value="P-loop containing nucleoside triphosphate hydrolases"/>
    <property type="match status" value="1"/>
</dbReference>
<dbReference type="GO" id="GO:0051607">
    <property type="term" value="P:defense response to virus"/>
    <property type="evidence" value="ECO:0007669"/>
    <property type="project" value="UniProtKB-KW"/>
</dbReference>
<dbReference type="CDD" id="cd17930">
    <property type="entry name" value="DEXHc_cas3"/>
    <property type="match status" value="1"/>
</dbReference>
<keyword evidence="9" id="KW-0051">Antiviral defense</keyword>
<dbReference type="Gene3D" id="1.10.3210.30">
    <property type="match status" value="1"/>
</dbReference>
<evidence type="ECO:0000259" key="11">
    <source>
        <dbReference type="PROSITE" id="PS51643"/>
    </source>
</evidence>
<evidence type="ECO:0000256" key="4">
    <source>
        <dbReference type="ARBA" id="ARBA00022723"/>
    </source>
</evidence>
<dbReference type="PROSITE" id="PS51643">
    <property type="entry name" value="HD_CAS3"/>
    <property type="match status" value="1"/>
</dbReference>
<evidence type="ECO:0000256" key="8">
    <source>
        <dbReference type="ARBA" id="ARBA00022840"/>
    </source>
</evidence>
<dbReference type="GO" id="GO:0003676">
    <property type="term" value="F:nucleic acid binding"/>
    <property type="evidence" value="ECO:0007669"/>
    <property type="project" value="InterPro"/>
</dbReference>
<dbReference type="CDD" id="cd09641">
    <property type="entry name" value="Cas3''_I"/>
    <property type="match status" value="1"/>
</dbReference>
<dbReference type="Proteomes" id="UP000184196">
    <property type="component" value="Unassembled WGS sequence"/>
</dbReference>
<dbReference type="GO" id="GO:0004386">
    <property type="term" value="F:helicase activity"/>
    <property type="evidence" value="ECO:0007669"/>
    <property type="project" value="UniProtKB-KW"/>
</dbReference>
<feature type="domain" description="HD Cas3-type" evidence="11">
    <location>
        <begin position="8"/>
        <end position="238"/>
    </location>
</feature>
<keyword evidence="3" id="KW-0540">Nuclease</keyword>
<evidence type="ECO:0000256" key="2">
    <source>
        <dbReference type="ARBA" id="ARBA00009046"/>
    </source>
</evidence>
<sequence length="826" mass="93652">MPYYAHKDGRRYHLLSVHLARVAAGAAARVQSLPGRRELVPAAVLAGLTHDFGKYTTYFQRYLRQGQGGPAKQHAFISGLWAAHLAGRLDLPASLRLAVFLAVIRHHQELAAPDEFLVSPRELSLPSWDELDPATGGRLRVIKDQVADLRSQAGAIAGSLFWAARRAALFLDGQGLEVPPWLEMDWSGALEEFLDRWTVAYGELYGQWRKLKRRADKDLKNYFELLSLFSALIDADKIHAAGVEENKRAVIPAGEELVERYRAARFTTPRTAMEMLRENLYRNVSARIKEAPPEQKIFTITAPTGSGKTLAGMQAAFYLRHRLASASGLPPRIIYALPFTSIIDQTHGVCEEVMRAAPGFTGARVPTSWLLKHHHLAEIDYRQEDDGGIRPLDEALMLIESWQSEMVITTFVQLFHTLIGYENRMLKKFCRLGGAILILDEVQNIPVEYWPLVEETLRRACEQLDLRLILMTATRPEWFGEHEILELAGDPETVRQQFRVLNRVNVFTDMIPLTVEQAAAEFLRCYRPGLSYLVVLNTIKSSISFYTALEEEWGGNGPPLYYLSTNIVPAERERRLQEIRTRLARGEKPVLVSTQVVEAGVDLDFDEVWRDLGPVDSVVQVAGRCNRHFQRPQAKVRLLHLVDRAGDGGRSLASYVYGKIHTLAARRLFAARPRLEEPDFFDAVDDYFRAVRQGKSMAESRRLLEAMAGWRFTGGEDGPSVKDFALIRDLPRYVQVFVCTDAAAEEVWNRYRATVACERDIRRRREAFLAIKRDFLRYLISVPAELLLHRLGAESQPPVIPAHLLEEFYDARTGFKRIIDDGALIF</sequence>
<dbReference type="InterPro" id="IPR038257">
    <property type="entry name" value="CRISPR-assoc_Cas3_HD_sf"/>
</dbReference>
<protein>
    <submittedName>
        <fullName evidence="12">CRISPR-associated helicase, Cas3 family</fullName>
    </submittedName>
</protein>
<proteinExistence type="inferred from homology"/>
<dbReference type="PROSITE" id="PS51192">
    <property type="entry name" value="HELICASE_ATP_BIND_1"/>
    <property type="match status" value="1"/>
</dbReference>
<dbReference type="RefSeq" id="WP_073166150.1">
    <property type="nucleotide sequence ID" value="NZ_FQUW01000027.1"/>
</dbReference>
<dbReference type="InterPro" id="IPR011545">
    <property type="entry name" value="DEAD/DEAH_box_helicase_dom"/>
</dbReference>
<dbReference type="OrthoDB" id="9810236at2"/>
<feature type="domain" description="Helicase ATP-binding" evidence="10">
    <location>
        <begin position="289"/>
        <end position="474"/>
    </location>
</feature>